<feature type="compositionally biased region" description="Basic and acidic residues" evidence="1">
    <location>
        <begin position="56"/>
        <end position="73"/>
    </location>
</feature>
<dbReference type="Proteomes" id="UP000030854">
    <property type="component" value="Unassembled WGS sequence"/>
</dbReference>
<feature type="compositionally biased region" description="Polar residues" evidence="1">
    <location>
        <begin position="89"/>
        <end position="115"/>
    </location>
</feature>
<proteinExistence type="predicted"/>
<evidence type="ECO:0000256" key="1">
    <source>
        <dbReference type="SAM" id="MobiDB-lite"/>
    </source>
</evidence>
<keyword evidence="3" id="KW-1185">Reference proteome</keyword>
<protein>
    <submittedName>
        <fullName evidence="2">Uncharacterized protein</fullName>
    </submittedName>
</protein>
<organism evidence="2 3">
    <name type="scientific">Uncinula necator</name>
    <name type="common">Grape powdery mildew</name>
    <dbReference type="NCBI Taxonomy" id="52586"/>
    <lineage>
        <taxon>Eukaryota</taxon>
        <taxon>Fungi</taxon>
        <taxon>Dikarya</taxon>
        <taxon>Ascomycota</taxon>
        <taxon>Pezizomycotina</taxon>
        <taxon>Leotiomycetes</taxon>
        <taxon>Erysiphales</taxon>
        <taxon>Erysiphaceae</taxon>
        <taxon>Erysiphe</taxon>
    </lineage>
</organism>
<dbReference type="HOGENOM" id="CLU_2110753_0_0_1"/>
<name>A0A0B1P503_UNCNE</name>
<gene>
    <name evidence="2" type="ORF">EV44_g3375</name>
</gene>
<dbReference type="AlphaFoldDB" id="A0A0B1P503"/>
<dbReference type="EMBL" id="JNVN01001503">
    <property type="protein sequence ID" value="KHJ33328.1"/>
    <property type="molecule type" value="Genomic_DNA"/>
</dbReference>
<evidence type="ECO:0000313" key="3">
    <source>
        <dbReference type="Proteomes" id="UP000030854"/>
    </source>
</evidence>
<sequence length="115" mass="13293">MSFWEQIQKEMEQLSDEHASQANKDNAASEGTMKDERAKLCEMERERFRNQHKRLQRTDEREWDVKANREHEYSASNSGATRNADYASNPWSNWNASGDAQQGQNSNSSKPKGVQ</sequence>
<reference evidence="2 3" key="1">
    <citation type="journal article" date="2014" name="BMC Genomics">
        <title>Adaptive genomic structural variation in the grape powdery mildew pathogen, Erysiphe necator.</title>
        <authorList>
            <person name="Jones L."/>
            <person name="Riaz S."/>
            <person name="Morales-Cruz A."/>
            <person name="Amrine K.C."/>
            <person name="McGuire B."/>
            <person name="Gubler W.D."/>
            <person name="Walker M.A."/>
            <person name="Cantu D."/>
        </authorList>
    </citation>
    <scope>NUCLEOTIDE SEQUENCE [LARGE SCALE GENOMIC DNA]</scope>
    <source>
        <strain evidence="3">c</strain>
    </source>
</reference>
<feature type="region of interest" description="Disordered" evidence="1">
    <location>
        <begin position="1"/>
        <end position="115"/>
    </location>
</feature>
<feature type="compositionally biased region" description="Basic and acidic residues" evidence="1">
    <location>
        <begin position="7"/>
        <end position="19"/>
    </location>
</feature>
<accession>A0A0B1P503</accession>
<comment type="caution">
    <text evidence="2">The sequence shown here is derived from an EMBL/GenBank/DDBJ whole genome shotgun (WGS) entry which is preliminary data.</text>
</comment>
<feature type="compositionally biased region" description="Basic and acidic residues" evidence="1">
    <location>
        <begin position="32"/>
        <end position="49"/>
    </location>
</feature>
<evidence type="ECO:0000313" key="2">
    <source>
        <dbReference type="EMBL" id="KHJ33328.1"/>
    </source>
</evidence>